<evidence type="ECO:0000313" key="7">
    <source>
        <dbReference type="Proteomes" id="UP000288716"/>
    </source>
</evidence>
<sequence length="149" mass="16625">MKYLLAALFVVACVFIVQSARLKNCKGWPSFKRKSVSDCEETHEFCPFKRGKNVSFDSSFVAPVDTSDLTFQVWGKVAGTPVKVPFPIDPNDVCEWGVKCPVKKGQKYDFKVAVFVEKVFPRTRVTVGIEVLANNKTKVACTTIPVQIT</sequence>
<dbReference type="SUPFAM" id="SSF81296">
    <property type="entry name" value="E set domains"/>
    <property type="match status" value="1"/>
</dbReference>
<dbReference type="EMBL" id="NCKV01008092">
    <property type="protein sequence ID" value="RWS22714.1"/>
    <property type="molecule type" value="Genomic_DNA"/>
</dbReference>
<feature type="signal peptide" evidence="4">
    <location>
        <begin position="1"/>
        <end position="19"/>
    </location>
</feature>
<feature type="chain" id="PRO_5019113474" evidence="4">
    <location>
        <begin position="20"/>
        <end position="149"/>
    </location>
</feature>
<dbReference type="VEuPathDB" id="VectorBase:LDEU009326"/>
<dbReference type="Gene3D" id="2.60.40.770">
    <property type="match status" value="1"/>
</dbReference>
<comment type="similarity">
    <text evidence="2">Belongs to the NPC2 family.</text>
</comment>
<dbReference type="SMART" id="SM00737">
    <property type="entry name" value="ML"/>
    <property type="match status" value="1"/>
</dbReference>
<gene>
    <name evidence="6" type="ORF">B4U80_13510</name>
</gene>
<keyword evidence="3" id="KW-0964">Secreted</keyword>
<evidence type="ECO:0000259" key="5">
    <source>
        <dbReference type="SMART" id="SM00737"/>
    </source>
</evidence>
<dbReference type="InterPro" id="IPR003172">
    <property type="entry name" value="ML_dom"/>
</dbReference>
<comment type="subcellular location">
    <subcellularLocation>
        <location evidence="1">Secreted</location>
    </subcellularLocation>
</comment>
<evidence type="ECO:0000256" key="4">
    <source>
        <dbReference type="SAM" id="SignalP"/>
    </source>
</evidence>
<dbReference type="InterPro" id="IPR014756">
    <property type="entry name" value="Ig_E-set"/>
</dbReference>
<dbReference type="STRING" id="299467.A0A443S5F8"/>
<accession>A0A443S5F8</accession>
<dbReference type="GO" id="GO:0015918">
    <property type="term" value="P:sterol transport"/>
    <property type="evidence" value="ECO:0007669"/>
    <property type="project" value="InterPro"/>
</dbReference>
<evidence type="ECO:0000313" key="6">
    <source>
        <dbReference type="EMBL" id="RWS22714.1"/>
    </source>
</evidence>
<organism evidence="6 7">
    <name type="scientific">Leptotrombidium deliense</name>
    <dbReference type="NCBI Taxonomy" id="299467"/>
    <lineage>
        <taxon>Eukaryota</taxon>
        <taxon>Metazoa</taxon>
        <taxon>Ecdysozoa</taxon>
        <taxon>Arthropoda</taxon>
        <taxon>Chelicerata</taxon>
        <taxon>Arachnida</taxon>
        <taxon>Acari</taxon>
        <taxon>Acariformes</taxon>
        <taxon>Trombidiformes</taxon>
        <taxon>Prostigmata</taxon>
        <taxon>Anystina</taxon>
        <taxon>Parasitengona</taxon>
        <taxon>Trombiculoidea</taxon>
        <taxon>Trombiculidae</taxon>
        <taxon>Leptotrombidium</taxon>
    </lineage>
</organism>
<reference evidence="6 7" key="1">
    <citation type="journal article" date="2018" name="Gigascience">
        <title>Genomes of trombidid mites reveal novel predicted allergens and laterally-transferred genes associated with secondary metabolism.</title>
        <authorList>
            <person name="Dong X."/>
            <person name="Chaisiri K."/>
            <person name="Xia D."/>
            <person name="Armstrong S.D."/>
            <person name="Fang Y."/>
            <person name="Donnelly M.J."/>
            <person name="Kadowaki T."/>
            <person name="McGarry J.W."/>
            <person name="Darby A.C."/>
            <person name="Makepeace B.L."/>
        </authorList>
    </citation>
    <scope>NUCLEOTIDE SEQUENCE [LARGE SCALE GENOMIC DNA]</scope>
    <source>
        <strain evidence="6">UoL-UT</strain>
    </source>
</reference>
<evidence type="ECO:0000256" key="2">
    <source>
        <dbReference type="ARBA" id="ARBA00006370"/>
    </source>
</evidence>
<comment type="caution">
    <text evidence="6">The sequence shown here is derived from an EMBL/GenBank/DDBJ whole genome shotgun (WGS) entry which is preliminary data.</text>
</comment>
<name>A0A443S5F8_9ACAR</name>
<dbReference type="Proteomes" id="UP000288716">
    <property type="component" value="Unassembled WGS sequence"/>
</dbReference>
<dbReference type="GO" id="GO:0005576">
    <property type="term" value="C:extracellular region"/>
    <property type="evidence" value="ECO:0007669"/>
    <property type="project" value="UniProtKB-SubCell"/>
</dbReference>
<dbReference type="InterPro" id="IPR039670">
    <property type="entry name" value="NPC2-like"/>
</dbReference>
<keyword evidence="7" id="KW-1185">Reference proteome</keyword>
<dbReference type="PANTHER" id="PTHR11306:SF68">
    <property type="entry name" value="NPC INTRACELLULAR CHOLESTEROL TRANSPORTER 2"/>
    <property type="match status" value="1"/>
</dbReference>
<evidence type="ECO:0000256" key="3">
    <source>
        <dbReference type="ARBA" id="ARBA00022525"/>
    </source>
</evidence>
<evidence type="ECO:0000256" key="1">
    <source>
        <dbReference type="ARBA" id="ARBA00004613"/>
    </source>
</evidence>
<keyword evidence="4" id="KW-0732">Signal</keyword>
<dbReference type="OrthoDB" id="6332846at2759"/>
<dbReference type="FunFam" id="2.60.40.770:FF:000001">
    <property type="entry name" value="NPC intracellular cholesterol transporter 2"/>
    <property type="match status" value="1"/>
</dbReference>
<dbReference type="AlphaFoldDB" id="A0A443S5F8"/>
<dbReference type="GO" id="GO:0032934">
    <property type="term" value="F:sterol binding"/>
    <property type="evidence" value="ECO:0007669"/>
    <property type="project" value="InterPro"/>
</dbReference>
<proteinExistence type="inferred from homology"/>
<dbReference type="Pfam" id="PF02221">
    <property type="entry name" value="E1_DerP2_DerF2"/>
    <property type="match status" value="1"/>
</dbReference>
<feature type="domain" description="MD-2-related lipid-recognition" evidence="5">
    <location>
        <begin position="22"/>
        <end position="146"/>
    </location>
</feature>
<dbReference type="PANTHER" id="PTHR11306">
    <property type="entry name" value="NIEMANN PICK TYPE C2 PROTEIN NPC2-RELATED"/>
    <property type="match status" value="1"/>
</dbReference>
<protein>
    <submittedName>
        <fullName evidence="6">Protein NPC2-like protein</fullName>
    </submittedName>
</protein>